<dbReference type="InterPro" id="IPR000182">
    <property type="entry name" value="GNAT_dom"/>
</dbReference>
<dbReference type="RefSeq" id="WP_005880883.1">
    <property type="nucleotide sequence ID" value="NZ_CP019430.1"/>
</dbReference>
<keyword evidence="1 4" id="KW-0808">Transferase</keyword>
<dbReference type="STRING" id="847.BRW83_1088"/>
<name>C3XA04_OXAFO</name>
<organism evidence="4 5">
    <name type="scientific">Oxalobacter formigenes OXCC13</name>
    <dbReference type="NCBI Taxonomy" id="556269"/>
    <lineage>
        <taxon>Bacteria</taxon>
        <taxon>Pseudomonadati</taxon>
        <taxon>Pseudomonadota</taxon>
        <taxon>Betaproteobacteria</taxon>
        <taxon>Burkholderiales</taxon>
        <taxon>Oxalobacteraceae</taxon>
        <taxon>Oxalobacter</taxon>
    </lineage>
</organism>
<dbReference type="GeneID" id="77134975"/>
<evidence type="ECO:0000256" key="1">
    <source>
        <dbReference type="ARBA" id="ARBA00022679"/>
    </source>
</evidence>
<feature type="domain" description="N-acetyltransferase" evidence="3">
    <location>
        <begin position="3"/>
        <end position="157"/>
    </location>
</feature>
<dbReference type="PANTHER" id="PTHR43877:SF2">
    <property type="entry name" value="AMINOALKYLPHOSPHONATE N-ACETYLTRANSFERASE-RELATED"/>
    <property type="match status" value="1"/>
</dbReference>
<dbReference type="InterPro" id="IPR050832">
    <property type="entry name" value="Bact_Acetyltransf"/>
</dbReference>
<evidence type="ECO:0000259" key="3">
    <source>
        <dbReference type="PROSITE" id="PS51186"/>
    </source>
</evidence>
<evidence type="ECO:0000313" key="5">
    <source>
        <dbReference type="Proteomes" id="UP000005089"/>
    </source>
</evidence>
<gene>
    <name evidence="4" type="ORF">OFBG_01058</name>
</gene>
<reference evidence="4 5" key="1">
    <citation type="submission" date="2009-02" db="EMBL/GenBank/DDBJ databases">
        <title>The Genome Sequence of Oxalobacter formigenes OXCC13.</title>
        <authorList>
            <consortium name="The Broad Institute Genome Sequencing Platform"/>
            <person name="Ward D."/>
            <person name="Young S.K."/>
            <person name="Kodira C.D."/>
            <person name="Zeng Q."/>
            <person name="Koehrsen M."/>
            <person name="Alvarado L."/>
            <person name="Berlin A."/>
            <person name="Borenstein D."/>
            <person name="Chen Z."/>
            <person name="Engels R."/>
            <person name="Freedman E."/>
            <person name="Gellesch M."/>
            <person name="Goldberg J."/>
            <person name="Griggs A."/>
            <person name="Gujja S."/>
            <person name="Heiman D."/>
            <person name="Hepburn T."/>
            <person name="Howarth C."/>
            <person name="Jen D."/>
            <person name="Larson L."/>
            <person name="Lewis B."/>
            <person name="Mehta T."/>
            <person name="Park D."/>
            <person name="Pearson M."/>
            <person name="Roberts A."/>
            <person name="Saif S."/>
            <person name="Shea T."/>
            <person name="Shenoy N."/>
            <person name="Sisk P."/>
            <person name="Stolte C."/>
            <person name="Sykes S."/>
            <person name="Walk T."/>
            <person name="White J."/>
            <person name="Yandava C."/>
            <person name="Allison M.J."/>
            <person name="Lander E."/>
            <person name="Nusbaum C."/>
            <person name="Galagan J."/>
            <person name="Birren B."/>
        </authorList>
    </citation>
    <scope>NUCLEOTIDE SEQUENCE [LARGE SCALE GENOMIC DNA]</scope>
    <source>
        <strain evidence="4 5">OXCC13</strain>
    </source>
</reference>
<dbReference type="Proteomes" id="UP000005089">
    <property type="component" value="Unassembled WGS sequence"/>
</dbReference>
<dbReference type="PANTHER" id="PTHR43877">
    <property type="entry name" value="AMINOALKYLPHOSPHONATE N-ACETYLTRANSFERASE-RELATED-RELATED"/>
    <property type="match status" value="1"/>
</dbReference>
<dbReference type="Pfam" id="PF00583">
    <property type="entry name" value="Acetyltransf_1"/>
    <property type="match status" value="1"/>
</dbReference>
<dbReference type="PROSITE" id="PS51186">
    <property type="entry name" value="GNAT"/>
    <property type="match status" value="1"/>
</dbReference>
<dbReference type="EMBL" id="GG658170">
    <property type="protein sequence ID" value="EEO30030.1"/>
    <property type="molecule type" value="Genomic_DNA"/>
</dbReference>
<evidence type="ECO:0000313" key="4">
    <source>
        <dbReference type="EMBL" id="EEO30030.1"/>
    </source>
</evidence>
<proteinExistence type="predicted"/>
<evidence type="ECO:0000256" key="2">
    <source>
        <dbReference type="ARBA" id="ARBA00023315"/>
    </source>
</evidence>
<dbReference type="Gene3D" id="3.40.630.30">
    <property type="match status" value="1"/>
</dbReference>
<dbReference type="InterPro" id="IPR016181">
    <property type="entry name" value="Acyl_CoA_acyltransferase"/>
</dbReference>
<sequence>MSVVIKRADESQLRDLVRLISEFWNEVATCASLNGFEPDSGKIEAELLEFLDMPDYAVLMATTPKGHPLGFVSVFQMPVQLREEPYAILDKLYVRPDYRRRKIAHQLVEEAKFFARSRKCKRLQSTFPAHFALPDALAFFRAERFYETGGRKHKLAI</sequence>
<dbReference type="SUPFAM" id="SSF55729">
    <property type="entry name" value="Acyl-CoA N-acyltransferases (Nat)"/>
    <property type="match status" value="1"/>
</dbReference>
<dbReference type="eggNOG" id="COG0456">
    <property type="taxonomic scope" value="Bacteria"/>
</dbReference>
<keyword evidence="5" id="KW-1185">Reference proteome</keyword>
<protein>
    <submittedName>
        <fullName evidence="4">Acetyltransferase, GNAT family</fullName>
    </submittedName>
</protein>
<dbReference type="GO" id="GO:0016747">
    <property type="term" value="F:acyltransferase activity, transferring groups other than amino-acyl groups"/>
    <property type="evidence" value="ECO:0007669"/>
    <property type="project" value="InterPro"/>
</dbReference>
<accession>C3XA04</accession>
<dbReference type="OrthoDB" id="143110at2"/>
<dbReference type="CDD" id="cd04301">
    <property type="entry name" value="NAT_SF"/>
    <property type="match status" value="1"/>
</dbReference>
<dbReference type="AlphaFoldDB" id="C3XA04"/>
<dbReference type="HOGENOM" id="CLU_1676110_0_0_4"/>
<keyword evidence="2" id="KW-0012">Acyltransferase</keyword>